<dbReference type="FunFam" id="3.30.70.270:FF:000020">
    <property type="entry name" value="Transposon Tf2-6 polyprotein-like Protein"/>
    <property type="match status" value="1"/>
</dbReference>
<keyword evidence="5" id="KW-0548">Nucleotidyltransferase</keyword>
<protein>
    <recommendedName>
        <fullName evidence="10">Gypsy retrotransposon integrase-like protein 1</fullName>
        <ecNumber evidence="3">2.7.7.49</ecNumber>
        <ecNumber evidence="2">3.1.26.4</ecNumber>
    </recommendedName>
</protein>
<dbReference type="PROSITE" id="PS50878">
    <property type="entry name" value="RT_POL"/>
    <property type="match status" value="1"/>
</dbReference>
<sequence>MAASPSRSCHEMEGDRNQTLNKTFKEDLMDVMALDQDGIQSFPPSTLPNSTLEGFQAISSQRTLLDMDLTGSFDLRPPISSSSQPSLGLTGFMDTLTLPQLSEMTRTQYQSLKDTLFTEVEELKNTMDTLTLHVDAASVKQTTEIKQLMSNQFEYFRKEFNNMLHWQLKNHHAEVLKDFNTVMEPMANTLDLIQKTTDQYTQQMNTFLAQTSSNSNLQKELHQCTQHFHKLAKDIDALKSSQQSSVKANVSSTITSPSVSTVVEMPVVSTRLQRLHSTFQSGLGDSEPNSTSEVVTTVEGRGRLLSRQPVKIQFPCFGRLEDCDDPLIFLEKCYDFMALHPLSDEEVIATLRNVLHGTARDWWDVARLETNTWQEFEAKFLAAFLSEDYEDELAERVRTRVQQEGESIRDFAYMYRALCKRWKPQIEEDEVIKLILKNINPQMASQLRSNGVTSVDGLVRLGQQLEKDKENQLQYEQQKKPWKHRINSPAQSQLANPVPASASQDSSKSPFCWRCKGPHAPNSCPQGGPVKNKNYKGQQGPSPVKGNHDNHPTVSTVTHLESVYSPTHPFSTSLPQQMIVPVNIDSWQGQALVDTGSSYTLLNEKLWVTMGYHTQQLRPWTEGPIYLADGGARQPLGWGEVQIAVQTLTVPLPVVVLAPQMLAFPVVLGLDYLFFSGLQMDIRNNVYWFHPDKKYYFQKNEAHFHEWHNSSPLALFSALPPGTSKEELNLLYVACQNTCLDERGKERFLIQLKQNSDVCTDVLGKTSVLTHRVYVNQDVPIRQKPYRVSPTKQKVIKQLIDEMLAADVIEPSSSAWSSPVVLIPKKTGGYRFCVDYRKINSVSQSDAYPLPTIQEILESLSGAVVFSTLDLNSGYWQVQMEEDSQDKTAFICSQGLFNFKVMAFGLKNAPATFQRLMERVLGELQRKNCFVYLDDIIIYSSSIEQHFHDIQAVLDKLKEANLTVNMKKTHFFGTSLKFLGHIVTATGIKADPEKTRAVQDFPVPKNIKEVQRFLGMAGWYHRFVPHFSQVAEPLNALKRKGVKFLWTSQCQTSFQALKQLLVSPPVLGHPNLNLPFVIYTDASEVGLGAVLVQQTGLGTEEVLAFASRTLNPAERNYTTTEQECLAVVWALEKWRYYLEGKFFIVVTDHSSLMWVFKTQKPNTRLIRWALRLQEFNFTVEHRKGKYNTVPDALSRAPVDINEPGFLTCSTAVSLKLEVKSEKEDLPISDHDIWKAQQMDTDIHHLYEQIVESGEITVNSSTKFSILEDKVYRVVQFPHKIVYQVYIPKPLRSQLLQFLHEDPLAGHLGRFKTFKRLQALMYWPNLNQDVKEFVQNCTICQRYKPECRRISGLLQQTIVQRPWEMLGVDLMGPFPRSSSGNVFLIVFVDYYSRWIELFSLRKATAEIVSQILIREILTRWGIPDYILSDQGSQFVSSVFQELCKKWNIGRKMTTAYHPQTNLTERVNRTLKTMVASYVSDNHKHWDKLLPEFRFALNSAVHESTGVTPAELNINRSLRGPMDVLLQPRDVSPDDSFYDKLTELNQMKEYVEKKLHSARQRQKRNYDKNRREVVFEEKDRVWMRTHPYSKAIKFFSAKIAPKWQGPYRIVQKLGPLNYEIVLEDTGEDLRVVHVSRIKPCFPSAQELEAQQRRRLLEIFNEDSDGEEFLGFTEKNIEDI</sequence>
<dbReference type="Gene3D" id="3.10.10.10">
    <property type="entry name" value="HIV Type 1 Reverse Transcriptase, subunit A, domain 1"/>
    <property type="match status" value="1"/>
</dbReference>
<feature type="region of interest" description="Disordered" evidence="11">
    <location>
        <begin position="522"/>
        <end position="552"/>
    </location>
</feature>
<keyword evidence="8" id="KW-0378">Hydrolase</keyword>
<dbReference type="GO" id="GO:0006508">
    <property type="term" value="P:proteolysis"/>
    <property type="evidence" value="ECO:0007669"/>
    <property type="project" value="InterPro"/>
</dbReference>
<evidence type="ECO:0000256" key="3">
    <source>
        <dbReference type="ARBA" id="ARBA00012493"/>
    </source>
</evidence>
<dbReference type="GO" id="GO:0003676">
    <property type="term" value="F:nucleic acid binding"/>
    <property type="evidence" value="ECO:0007669"/>
    <property type="project" value="InterPro"/>
</dbReference>
<dbReference type="InterPro" id="IPR036397">
    <property type="entry name" value="RNaseH_sf"/>
</dbReference>
<dbReference type="Pfam" id="PF00665">
    <property type="entry name" value="rve"/>
    <property type="match status" value="1"/>
</dbReference>
<evidence type="ECO:0000256" key="6">
    <source>
        <dbReference type="ARBA" id="ARBA00022722"/>
    </source>
</evidence>
<keyword evidence="9" id="KW-0695">RNA-directed DNA polymerase</keyword>
<dbReference type="PROSITE" id="PS00141">
    <property type="entry name" value="ASP_PROTEASE"/>
    <property type="match status" value="1"/>
</dbReference>
<dbReference type="OrthoDB" id="775972at2759"/>
<dbReference type="GO" id="GO:0015074">
    <property type="term" value="P:DNA integration"/>
    <property type="evidence" value="ECO:0007669"/>
    <property type="project" value="InterPro"/>
</dbReference>
<feature type="domain" description="Integrase catalytic" evidence="13">
    <location>
        <begin position="1357"/>
        <end position="1515"/>
    </location>
</feature>
<accession>A0A6P6MZ34</accession>
<dbReference type="InterPro" id="IPR043128">
    <property type="entry name" value="Rev_trsase/Diguanyl_cyclase"/>
</dbReference>
<keyword evidence="6" id="KW-0540">Nuclease</keyword>
<evidence type="ECO:0000256" key="11">
    <source>
        <dbReference type="SAM" id="MobiDB-lite"/>
    </source>
</evidence>
<dbReference type="InterPro" id="IPR043502">
    <property type="entry name" value="DNA/RNA_pol_sf"/>
</dbReference>
<organism evidence="14 15">
    <name type="scientific">Carassius auratus</name>
    <name type="common">Goldfish</name>
    <dbReference type="NCBI Taxonomy" id="7957"/>
    <lineage>
        <taxon>Eukaryota</taxon>
        <taxon>Metazoa</taxon>
        <taxon>Chordata</taxon>
        <taxon>Craniata</taxon>
        <taxon>Vertebrata</taxon>
        <taxon>Euteleostomi</taxon>
        <taxon>Actinopterygii</taxon>
        <taxon>Neopterygii</taxon>
        <taxon>Teleostei</taxon>
        <taxon>Ostariophysi</taxon>
        <taxon>Cypriniformes</taxon>
        <taxon>Cyprinidae</taxon>
        <taxon>Cyprininae</taxon>
        <taxon>Carassius</taxon>
    </lineage>
</organism>
<dbReference type="SUPFAM" id="SSF50630">
    <property type="entry name" value="Acid proteases"/>
    <property type="match status" value="1"/>
</dbReference>
<evidence type="ECO:0000256" key="2">
    <source>
        <dbReference type="ARBA" id="ARBA00012180"/>
    </source>
</evidence>
<dbReference type="FunFam" id="3.30.420.10:FF:000032">
    <property type="entry name" value="Retrovirus-related Pol polyprotein from transposon 297-like Protein"/>
    <property type="match status" value="1"/>
</dbReference>
<dbReference type="EC" id="2.7.7.49" evidence="3"/>
<dbReference type="InterPro" id="IPR000477">
    <property type="entry name" value="RT_dom"/>
</dbReference>
<dbReference type="EC" id="3.1.26.4" evidence="2"/>
<proteinExistence type="inferred from homology"/>
<dbReference type="Pfam" id="PF00078">
    <property type="entry name" value="RVT_1"/>
    <property type="match status" value="1"/>
</dbReference>
<feature type="domain" description="Reverse transcriptase" evidence="12">
    <location>
        <begin position="804"/>
        <end position="983"/>
    </location>
</feature>
<dbReference type="GO" id="GO:0004523">
    <property type="term" value="F:RNA-DNA hybrid ribonuclease activity"/>
    <property type="evidence" value="ECO:0007669"/>
    <property type="project" value="UniProtKB-EC"/>
</dbReference>
<dbReference type="InterPro" id="IPR012337">
    <property type="entry name" value="RNaseH-like_sf"/>
</dbReference>
<dbReference type="CDD" id="cd01647">
    <property type="entry name" value="RT_LTR"/>
    <property type="match status" value="1"/>
</dbReference>
<dbReference type="Pfam" id="PF22938">
    <property type="entry name" value="Integrase_p58_C"/>
    <property type="match status" value="1"/>
</dbReference>
<dbReference type="FunFam" id="1.10.340.70:FF:000001">
    <property type="entry name" value="Retrovirus-related Pol polyprotein from transposon gypsy-like Protein"/>
    <property type="match status" value="1"/>
</dbReference>
<dbReference type="GO" id="GO:0004190">
    <property type="term" value="F:aspartic-type endopeptidase activity"/>
    <property type="evidence" value="ECO:0007669"/>
    <property type="project" value="InterPro"/>
</dbReference>
<dbReference type="SUPFAM" id="SSF53098">
    <property type="entry name" value="Ribonuclease H-like"/>
    <property type="match status" value="1"/>
</dbReference>
<dbReference type="InterPro" id="IPR041373">
    <property type="entry name" value="RT_RNaseH"/>
</dbReference>
<evidence type="ECO:0000256" key="9">
    <source>
        <dbReference type="ARBA" id="ARBA00022918"/>
    </source>
</evidence>
<keyword evidence="7" id="KW-0255">Endonuclease</keyword>
<evidence type="ECO:0000256" key="10">
    <source>
        <dbReference type="ARBA" id="ARBA00039658"/>
    </source>
</evidence>
<evidence type="ECO:0000256" key="8">
    <source>
        <dbReference type="ARBA" id="ARBA00022801"/>
    </source>
</evidence>
<evidence type="ECO:0000313" key="15">
    <source>
        <dbReference type="RefSeq" id="XP_026101950.1"/>
    </source>
</evidence>
<dbReference type="PROSITE" id="PS50994">
    <property type="entry name" value="INTEGRASE"/>
    <property type="match status" value="1"/>
</dbReference>
<dbReference type="Gene3D" id="3.30.70.270">
    <property type="match status" value="2"/>
</dbReference>
<comment type="similarity">
    <text evidence="1">Belongs to the beta type-B retroviral polymerase family. HERV class-II K(HML-2) pol subfamily.</text>
</comment>
<dbReference type="Pfam" id="PF17917">
    <property type="entry name" value="RT_RNaseH"/>
    <property type="match status" value="1"/>
</dbReference>
<evidence type="ECO:0000256" key="4">
    <source>
        <dbReference type="ARBA" id="ARBA00022679"/>
    </source>
</evidence>
<dbReference type="InterPro" id="IPR021109">
    <property type="entry name" value="Peptidase_aspartic_dom_sf"/>
</dbReference>
<gene>
    <name evidence="15" type="primary">LOC113073276</name>
</gene>
<dbReference type="InterPro" id="IPR041588">
    <property type="entry name" value="Integrase_H2C2"/>
</dbReference>
<evidence type="ECO:0000259" key="13">
    <source>
        <dbReference type="PROSITE" id="PS50994"/>
    </source>
</evidence>
<dbReference type="Pfam" id="PF03732">
    <property type="entry name" value="Retrotrans_gag"/>
    <property type="match status" value="1"/>
</dbReference>
<dbReference type="PANTHER" id="PTHR37984">
    <property type="entry name" value="PROTEIN CBG26694"/>
    <property type="match status" value="1"/>
</dbReference>
<name>A0A6P6MZ34_CARAU</name>
<dbReference type="Pfam" id="PF17921">
    <property type="entry name" value="Integrase_H2C2"/>
    <property type="match status" value="1"/>
</dbReference>
<dbReference type="InterPro" id="IPR054465">
    <property type="entry name" value="Integrase_p58-like_C"/>
</dbReference>
<dbReference type="InterPro" id="IPR050951">
    <property type="entry name" value="Retrovirus_Pol_polyprotein"/>
</dbReference>
<dbReference type="Gene3D" id="2.40.70.10">
    <property type="entry name" value="Acid Proteases"/>
    <property type="match status" value="1"/>
</dbReference>
<evidence type="ECO:0000259" key="12">
    <source>
        <dbReference type="PROSITE" id="PS50878"/>
    </source>
</evidence>
<evidence type="ECO:0000256" key="5">
    <source>
        <dbReference type="ARBA" id="ARBA00022695"/>
    </source>
</evidence>
<evidence type="ECO:0000256" key="1">
    <source>
        <dbReference type="ARBA" id="ARBA00010879"/>
    </source>
</evidence>
<dbReference type="Gene3D" id="3.10.20.370">
    <property type="match status" value="1"/>
</dbReference>
<dbReference type="InterPro" id="IPR001584">
    <property type="entry name" value="Integrase_cat-core"/>
</dbReference>
<dbReference type="GeneID" id="113073276"/>
<dbReference type="Proteomes" id="UP000515129">
    <property type="component" value="Unplaced"/>
</dbReference>
<dbReference type="InterPro" id="IPR001969">
    <property type="entry name" value="Aspartic_peptidase_AS"/>
</dbReference>
<dbReference type="KEGG" id="caua:113073276"/>
<dbReference type="FunFam" id="3.10.20.370:FF:000001">
    <property type="entry name" value="Retrovirus-related Pol polyprotein from transposon 17.6-like protein"/>
    <property type="match status" value="1"/>
</dbReference>
<dbReference type="InterPro" id="IPR005162">
    <property type="entry name" value="Retrotrans_gag_dom"/>
</dbReference>
<dbReference type="Gene3D" id="3.30.420.10">
    <property type="entry name" value="Ribonuclease H-like superfamily/Ribonuclease H"/>
    <property type="match status" value="1"/>
</dbReference>
<dbReference type="SUPFAM" id="SSF56672">
    <property type="entry name" value="DNA/RNA polymerases"/>
    <property type="match status" value="1"/>
</dbReference>
<dbReference type="CDD" id="cd00303">
    <property type="entry name" value="retropepsin_like"/>
    <property type="match status" value="1"/>
</dbReference>
<dbReference type="PANTHER" id="PTHR37984:SF5">
    <property type="entry name" value="PROTEIN NYNRIN-LIKE"/>
    <property type="match status" value="1"/>
</dbReference>
<evidence type="ECO:0000256" key="7">
    <source>
        <dbReference type="ARBA" id="ARBA00022759"/>
    </source>
</evidence>
<keyword evidence="14" id="KW-1185">Reference proteome</keyword>
<evidence type="ECO:0000313" key="14">
    <source>
        <dbReference type="Proteomes" id="UP000515129"/>
    </source>
</evidence>
<dbReference type="Gene3D" id="1.10.340.70">
    <property type="match status" value="1"/>
</dbReference>
<reference evidence="15" key="1">
    <citation type="submission" date="2025-08" db="UniProtKB">
        <authorList>
            <consortium name="RefSeq"/>
        </authorList>
    </citation>
    <scope>IDENTIFICATION</scope>
    <source>
        <strain evidence="15">Wakin</strain>
        <tissue evidence="15">Muscle</tissue>
    </source>
</reference>
<keyword evidence="4" id="KW-0808">Transferase</keyword>
<dbReference type="RefSeq" id="XP_026101950.1">
    <property type="nucleotide sequence ID" value="XM_026246165.1"/>
</dbReference>
<dbReference type="GO" id="GO:0003964">
    <property type="term" value="F:RNA-directed DNA polymerase activity"/>
    <property type="evidence" value="ECO:0007669"/>
    <property type="project" value="UniProtKB-KW"/>
</dbReference>
<dbReference type="CDD" id="cd09274">
    <property type="entry name" value="RNase_HI_RT_Ty3"/>
    <property type="match status" value="1"/>
</dbReference>